<proteinExistence type="predicted"/>
<gene>
    <name evidence="2" type="ORF">BACINT_01123</name>
</gene>
<comment type="caution">
    <text evidence="2">The sequence shown here is derived from an EMBL/GenBank/DDBJ whole genome shotgun (WGS) entry which is preliminary data.</text>
</comment>
<feature type="signal peptide" evidence="1">
    <location>
        <begin position="1"/>
        <end position="26"/>
    </location>
</feature>
<dbReference type="EMBL" id="ABJL02000007">
    <property type="protein sequence ID" value="EDV06038.1"/>
    <property type="molecule type" value="Genomic_DNA"/>
</dbReference>
<evidence type="ECO:0000256" key="1">
    <source>
        <dbReference type="SAM" id="SignalP"/>
    </source>
</evidence>
<feature type="chain" id="PRO_5002785412" evidence="1">
    <location>
        <begin position="27"/>
        <end position="136"/>
    </location>
</feature>
<sequence length="136" mass="16039">MTHIMKQINSCLLFVLFSFFSLLAKAQFDVEKYDKECFLVGTLDEYMGYDRTFEVKGEDAFYQRVEKYRLNELSTVLFLSSLFDSDYQDISIVKTENIVPEIAIYSPGLSAEVDKYYNYEPKWLVQRRVTGFILEK</sequence>
<keyword evidence="1" id="KW-0732">Signal</keyword>
<dbReference type="AlphaFoldDB" id="B3C9F9"/>
<reference evidence="2 3" key="2">
    <citation type="submission" date="2008-04" db="EMBL/GenBank/DDBJ databases">
        <authorList>
            <person name="Fulton L."/>
            <person name="Clifton S."/>
            <person name="Fulton B."/>
            <person name="Xu J."/>
            <person name="Minx P."/>
            <person name="Pepin K.H."/>
            <person name="Johnson M."/>
            <person name="Thiruvilangam P."/>
            <person name="Bhonagiri V."/>
            <person name="Nash W.E."/>
            <person name="Mardis E.R."/>
            <person name="Wilson R.K."/>
        </authorList>
    </citation>
    <scope>NUCLEOTIDE SEQUENCE [LARGE SCALE GENOMIC DNA]</scope>
    <source>
        <strain evidence="2 3">DSM 17393</strain>
    </source>
</reference>
<dbReference type="STRING" id="471870.BACINT_01123"/>
<accession>B3C9F9</accession>
<organism evidence="2 3">
    <name type="scientific">Bacteroides intestinalis DSM 17393</name>
    <dbReference type="NCBI Taxonomy" id="471870"/>
    <lineage>
        <taxon>Bacteria</taxon>
        <taxon>Pseudomonadati</taxon>
        <taxon>Bacteroidota</taxon>
        <taxon>Bacteroidia</taxon>
        <taxon>Bacteroidales</taxon>
        <taxon>Bacteroidaceae</taxon>
        <taxon>Bacteroides</taxon>
    </lineage>
</organism>
<reference evidence="2 3" key="1">
    <citation type="submission" date="2008-04" db="EMBL/GenBank/DDBJ databases">
        <title>Draft genome sequence of Bacteroides intestinalis (DSM 17393).</title>
        <authorList>
            <person name="Sudarsanam P."/>
            <person name="Ley R."/>
            <person name="Guruge J."/>
            <person name="Turnbaugh P.J."/>
            <person name="Mahowald M."/>
            <person name="Liep D."/>
            <person name="Gordon J."/>
        </authorList>
    </citation>
    <scope>NUCLEOTIDE SEQUENCE [LARGE SCALE GENOMIC DNA]</scope>
    <source>
        <strain evidence="2 3">DSM 17393</strain>
    </source>
</reference>
<evidence type="ECO:0000313" key="3">
    <source>
        <dbReference type="Proteomes" id="UP000004596"/>
    </source>
</evidence>
<dbReference type="Proteomes" id="UP000004596">
    <property type="component" value="Unassembled WGS sequence"/>
</dbReference>
<name>B3C9F9_9BACE</name>
<evidence type="ECO:0000313" key="2">
    <source>
        <dbReference type="EMBL" id="EDV06038.1"/>
    </source>
</evidence>
<protein>
    <submittedName>
        <fullName evidence="2">Uncharacterized protein</fullName>
    </submittedName>
</protein>